<dbReference type="PANTHER" id="PTHR30282:SF0">
    <property type="entry name" value="P-AMINOBENZOYL-GLUTAMATE TRANSPORT PROTEIN"/>
    <property type="match status" value="1"/>
</dbReference>
<evidence type="ECO:0000256" key="1">
    <source>
        <dbReference type="SAM" id="Phobius"/>
    </source>
</evidence>
<feature type="transmembrane region" description="Helical" evidence="1">
    <location>
        <begin position="478"/>
        <end position="503"/>
    </location>
</feature>
<keyword evidence="3" id="KW-1185">Reference proteome</keyword>
<dbReference type="Proteomes" id="UP000008957">
    <property type="component" value="Chromosome"/>
</dbReference>
<feature type="transmembrane region" description="Helical" evidence="1">
    <location>
        <begin position="272"/>
        <end position="295"/>
    </location>
</feature>
<reference evidence="2 3" key="2">
    <citation type="submission" date="2010-03" db="EMBL/GenBank/DDBJ databases">
        <authorList>
            <person name="Pajon A."/>
        </authorList>
    </citation>
    <scope>NUCLEOTIDE SEQUENCE [LARGE SCALE GENOMIC DNA]</scope>
    <source>
        <strain evidence="2 3">SGP1</strain>
    </source>
</reference>
<dbReference type="RefSeq" id="WP_015555998.1">
    <property type="nucleotide sequence ID" value="NC_021038.1"/>
</dbReference>
<proteinExistence type="predicted"/>
<feature type="transmembrane region" description="Helical" evidence="1">
    <location>
        <begin position="342"/>
        <end position="368"/>
    </location>
</feature>
<feature type="transmembrane region" description="Helical" evidence="1">
    <location>
        <begin position="133"/>
        <end position="156"/>
    </location>
</feature>
<reference evidence="3" key="1">
    <citation type="submission" date="2010-03" db="EMBL/GenBank/DDBJ databases">
        <title>The genome sequence of Synergistetes sp. SGP1.</title>
        <authorList>
            <consortium name="metaHIT consortium -- http://www.metahit.eu/"/>
            <person name="Pajon A."/>
            <person name="Turner K."/>
            <person name="Parkhill J."/>
            <person name="Wade W."/>
            <person name="Vartoukian S."/>
        </authorList>
    </citation>
    <scope>NUCLEOTIDE SEQUENCE [LARGE SCALE GENOMIC DNA]</scope>
    <source>
        <strain evidence="3">SGP1</strain>
    </source>
</reference>
<keyword evidence="1" id="KW-0472">Membrane</keyword>
<feature type="transmembrane region" description="Helical" evidence="1">
    <location>
        <begin position="96"/>
        <end position="121"/>
    </location>
</feature>
<dbReference type="PANTHER" id="PTHR30282">
    <property type="entry name" value="P-AMINOBENZOYL GLUTAMATE TRANSPORTER"/>
    <property type="match status" value="1"/>
</dbReference>
<dbReference type="GO" id="GO:0015558">
    <property type="term" value="F:secondary active p-aminobenzoyl-glutamate transmembrane transporter activity"/>
    <property type="evidence" value="ECO:0007669"/>
    <property type="project" value="InterPro"/>
</dbReference>
<feature type="transmembrane region" description="Helical" evidence="1">
    <location>
        <begin position="222"/>
        <end position="240"/>
    </location>
</feature>
<keyword evidence="1" id="KW-1133">Transmembrane helix</keyword>
<sequence>MKETGRAQKKWTLRAMDAVERAGNALPDPALLFVILTALTIAASYFTAKSGVSVSYEGVNSATGTIETIHAQAYNLLSLEGFHYMVTSVIKNFTGFFPLGTVFTIILGVSVCEGTGMLNALLRKLVSKTPKALISAMIVFLGVMSNVASSTGYVVLVPLGAVTFIACNRHPIAGLAAAYAGVSGGWTANLLLGSNDPLYAGMSTQAANILNPDYVVQPTGNWYFMVASTVLVVLIGTWVTDHIVEPHLPLYQPEEDARVQDLTLDEKKGMRAAGFAALIYVVVMLLLIVPSGGLLRNPTTGQVLGSPFMSGIIFFMMLLFLIPGVAYGVASGKIKSSRDLTNLMSTGIAGISSFLVLLFFAAQFTFFFNKSNLGIIISVKGAHFLESVGLVGLPLLWVFILVTAFINLLIPVDTAKWAMMAPIFVPMFMHLGYAPELTQLVFRIGDSATNIITPLMPFFVMIVAYFQKYDKKAGIGSVLSTMLPYSIALLVGWILMLSLWFVLKLPIGPGAPLFYGNI</sequence>
<dbReference type="AlphaFoldDB" id="A0AB94IVU5"/>
<feature type="transmembrane region" description="Helical" evidence="1">
    <location>
        <begin position="447"/>
        <end position="466"/>
    </location>
</feature>
<feature type="transmembrane region" description="Helical" evidence="1">
    <location>
        <begin position="388"/>
        <end position="410"/>
    </location>
</feature>
<dbReference type="Pfam" id="PF03806">
    <property type="entry name" value="ABG_transport"/>
    <property type="match status" value="1"/>
</dbReference>
<accession>A0AB94IVU5</accession>
<name>A0AB94IVU5_9BACT</name>
<feature type="transmembrane region" description="Helical" evidence="1">
    <location>
        <begin position="307"/>
        <end position="330"/>
    </location>
</feature>
<dbReference type="GO" id="GO:1902604">
    <property type="term" value="P:p-aminobenzoyl-glutamate transmembrane transport"/>
    <property type="evidence" value="ECO:0007669"/>
    <property type="project" value="InterPro"/>
</dbReference>
<gene>
    <name evidence="2" type="ORF">SY1_03860</name>
</gene>
<dbReference type="KEGG" id="sbr:SY1_03860"/>
<keyword evidence="1" id="KW-0812">Transmembrane</keyword>
<evidence type="ECO:0000313" key="3">
    <source>
        <dbReference type="Proteomes" id="UP000008957"/>
    </source>
</evidence>
<organism evidence="2 3">
    <name type="scientific">Fretibacterium fastidiosum</name>
    <dbReference type="NCBI Taxonomy" id="651822"/>
    <lineage>
        <taxon>Bacteria</taxon>
        <taxon>Thermotogati</taxon>
        <taxon>Synergistota</taxon>
        <taxon>Synergistia</taxon>
        <taxon>Synergistales</taxon>
        <taxon>Aminobacteriaceae</taxon>
        <taxon>Fretibacterium</taxon>
    </lineage>
</organism>
<dbReference type="InterPro" id="IPR004697">
    <property type="entry name" value="AbgT"/>
</dbReference>
<feature type="transmembrane region" description="Helical" evidence="1">
    <location>
        <begin position="417"/>
        <end position="435"/>
    </location>
</feature>
<dbReference type="EMBL" id="FP929056">
    <property type="protein sequence ID" value="CBL27851.1"/>
    <property type="molecule type" value="Genomic_DNA"/>
</dbReference>
<evidence type="ECO:0000313" key="2">
    <source>
        <dbReference type="EMBL" id="CBL27851.1"/>
    </source>
</evidence>
<protein>
    <submittedName>
        <fullName evidence="2">p-aminobenzoyl-glutamate transporter</fullName>
    </submittedName>
</protein>